<sequence>MNELTIMQAKVLEIISRFIESKGFPPTLAEIADLAGYSSPNAVAGHLDRLKKKGFISTQPYTSRGIRVLKTPDTCSAAPAVLDDVLTAIQIGGSRTELIEALTAIKPKFGAPGSRDVDIRAAHAAIDKAIEKLSNL</sequence>
<protein>
    <recommendedName>
        <fullName evidence="1">LexA repressor DNA-binding domain-containing protein</fullName>
    </recommendedName>
</protein>
<gene>
    <name evidence="2" type="ORF">ACFPK4_26790</name>
</gene>
<dbReference type="InterPro" id="IPR036390">
    <property type="entry name" value="WH_DNA-bd_sf"/>
</dbReference>
<dbReference type="SUPFAM" id="SSF46785">
    <property type="entry name" value="Winged helix' DNA-binding domain"/>
    <property type="match status" value="1"/>
</dbReference>
<name>A0ABW6CJL5_RAHSY</name>
<dbReference type="PANTHER" id="PTHR33516:SF2">
    <property type="entry name" value="LEXA REPRESSOR-RELATED"/>
    <property type="match status" value="1"/>
</dbReference>
<dbReference type="Pfam" id="PF01726">
    <property type="entry name" value="LexA_DNA_bind"/>
    <property type="match status" value="1"/>
</dbReference>
<dbReference type="EMBL" id="JBHUCJ010000151">
    <property type="protein sequence ID" value="MFD3227140.1"/>
    <property type="molecule type" value="Genomic_DNA"/>
</dbReference>
<dbReference type="RefSeq" id="WP_379672451.1">
    <property type="nucleotide sequence ID" value="NZ_JBHUCJ010000151.1"/>
</dbReference>
<reference evidence="2 3" key="1">
    <citation type="submission" date="2024-09" db="EMBL/GenBank/DDBJ databases">
        <title>Genomes of Rahnella.</title>
        <authorList>
            <person name="Mnguni F.C."/>
            <person name="Shin G.Y."/>
            <person name="Coutinho T."/>
        </authorList>
    </citation>
    <scope>NUCLEOTIDE SEQUENCE [LARGE SCALE GENOMIC DNA]</scope>
    <source>
        <strain evidence="2 3">20WA0057</strain>
    </source>
</reference>
<dbReference type="InterPro" id="IPR036388">
    <property type="entry name" value="WH-like_DNA-bd_sf"/>
</dbReference>
<dbReference type="Proteomes" id="UP001598201">
    <property type="component" value="Unassembled WGS sequence"/>
</dbReference>
<dbReference type="PANTHER" id="PTHR33516">
    <property type="entry name" value="LEXA REPRESSOR"/>
    <property type="match status" value="1"/>
</dbReference>
<evidence type="ECO:0000259" key="1">
    <source>
        <dbReference type="Pfam" id="PF01726"/>
    </source>
</evidence>
<dbReference type="InterPro" id="IPR006199">
    <property type="entry name" value="LexA_DNA-bd_dom"/>
</dbReference>
<evidence type="ECO:0000313" key="2">
    <source>
        <dbReference type="EMBL" id="MFD3227140.1"/>
    </source>
</evidence>
<comment type="caution">
    <text evidence="2">The sequence shown here is derived from an EMBL/GenBank/DDBJ whole genome shotgun (WGS) entry which is preliminary data.</text>
</comment>
<dbReference type="InterPro" id="IPR050077">
    <property type="entry name" value="LexA_repressor"/>
</dbReference>
<accession>A0ABW6CJL5</accession>
<evidence type="ECO:0000313" key="3">
    <source>
        <dbReference type="Proteomes" id="UP001598201"/>
    </source>
</evidence>
<organism evidence="2 3">
    <name type="scientific">Rahnella sp. (strain Y9602)</name>
    <dbReference type="NCBI Taxonomy" id="2703885"/>
    <lineage>
        <taxon>Bacteria</taxon>
        <taxon>Pseudomonadati</taxon>
        <taxon>Pseudomonadota</taxon>
        <taxon>Gammaproteobacteria</taxon>
        <taxon>Enterobacterales</taxon>
        <taxon>Yersiniaceae</taxon>
        <taxon>Rahnella</taxon>
    </lineage>
</organism>
<dbReference type="Gene3D" id="1.10.10.10">
    <property type="entry name" value="Winged helix-like DNA-binding domain superfamily/Winged helix DNA-binding domain"/>
    <property type="match status" value="1"/>
</dbReference>
<proteinExistence type="predicted"/>
<feature type="domain" description="LexA repressor DNA-binding" evidence="1">
    <location>
        <begin position="1"/>
        <end position="65"/>
    </location>
</feature>
<keyword evidence="3" id="KW-1185">Reference proteome</keyword>